<dbReference type="PANTHER" id="PTHR35604:SF2">
    <property type="entry name" value="TRANSPOSASE INSH FOR INSERTION SEQUENCE ELEMENT IS5A-RELATED"/>
    <property type="match status" value="1"/>
</dbReference>
<feature type="compositionally biased region" description="Acidic residues" evidence="1">
    <location>
        <begin position="281"/>
        <end position="292"/>
    </location>
</feature>
<reference evidence="3 4" key="1">
    <citation type="submission" date="2018-03" db="EMBL/GenBank/DDBJ databases">
        <title>Draft Genome Sequences of the Obligatory Marine Myxobacteria Enhygromyxa salina SWB005.</title>
        <authorList>
            <person name="Poehlein A."/>
            <person name="Moghaddam J.A."/>
            <person name="Harms H."/>
            <person name="Alanjari M."/>
            <person name="Koenig G.M."/>
            <person name="Daniel R."/>
            <person name="Schaeberle T.F."/>
        </authorList>
    </citation>
    <scope>NUCLEOTIDE SEQUENCE [LARGE SCALE GENOMIC DNA]</scope>
    <source>
        <strain evidence="3 4">SWB005</strain>
    </source>
</reference>
<organism evidence="3 4">
    <name type="scientific">Enhygromyxa salina</name>
    <dbReference type="NCBI Taxonomy" id="215803"/>
    <lineage>
        <taxon>Bacteria</taxon>
        <taxon>Pseudomonadati</taxon>
        <taxon>Myxococcota</taxon>
        <taxon>Polyangia</taxon>
        <taxon>Nannocystales</taxon>
        <taxon>Nannocystaceae</taxon>
        <taxon>Enhygromyxa</taxon>
    </lineage>
</organism>
<comment type="caution">
    <text evidence="3">The sequence shown here is derived from an EMBL/GenBank/DDBJ whole genome shotgun (WGS) entry which is preliminary data.</text>
</comment>
<feature type="domain" description="Transposase InsH N-terminal" evidence="2">
    <location>
        <begin position="44"/>
        <end position="118"/>
    </location>
</feature>
<proteinExistence type="predicted"/>
<protein>
    <recommendedName>
        <fullName evidence="2">Transposase InsH N-terminal domain-containing protein</fullName>
    </recommendedName>
</protein>
<gene>
    <name evidence="3" type="ORF">ENSA5_67350</name>
</gene>
<dbReference type="InterPro" id="IPR008490">
    <property type="entry name" value="Transposase_InsH_N"/>
</dbReference>
<dbReference type="PANTHER" id="PTHR35604">
    <property type="entry name" value="TRANSPOSASE INSH FOR INSERTION SEQUENCE ELEMENT IS5A-RELATED"/>
    <property type="match status" value="1"/>
</dbReference>
<accession>A0A2S9XB84</accession>
<dbReference type="Proteomes" id="UP000237968">
    <property type="component" value="Unassembled WGS sequence"/>
</dbReference>
<dbReference type="RefSeq" id="WP_258183104.1">
    <property type="nucleotide sequence ID" value="NZ_PVNK01000293.1"/>
</dbReference>
<name>A0A2S9XB84_9BACT</name>
<evidence type="ECO:0000313" key="4">
    <source>
        <dbReference type="Proteomes" id="UP000237968"/>
    </source>
</evidence>
<sequence length="488" mass="55193">MTMGSKEDEQAGLFVTYKDVPRSAGHPFYDALEGILRKNGFDYFVERECERFYSGRGRPSLAPGVYFRCLFIGYFEGIDSERGIAWQVADSLSLREFLGLGLTKTPPDHTTLGRTRRRLDLEVHDRVFNWVLTQLARAGLVRGKTIGIDGSDLEANAALRTLVRREDGVSYQDYLVELAKAEGIEEPTREDIARLDRKRPKKGSNKLWVNPHEPDAQVTKMKDGSTHMAHKVEHAVDMHEGAILGVTLHGGTTHDTQSVDATLEAAQANLSEVRETLETERNDDDSDDDDEPGSPAVEVAERIEEAVMDKGYHSNHKLCDLDEDGIRTYIAEPKRGRRNWKNKQVEKKLVYANRRRVKGRRGRHLMRQRGELLERPFAHMYGPTSMGRTHLRRHDNILKRVLIHNAGYNLGLLMRKTFGVGTPRSLQGRLAAFFSLLMVLVDLVRACISARVVARPGCDRDCAVRRPWSRGREITSTVPRKLLSTPAC</sequence>
<dbReference type="Pfam" id="PF05598">
    <property type="entry name" value="DUF772"/>
    <property type="match status" value="1"/>
</dbReference>
<evidence type="ECO:0000313" key="3">
    <source>
        <dbReference type="EMBL" id="PRP90117.1"/>
    </source>
</evidence>
<dbReference type="EMBL" id="PVNK01000293">
    <property type="protein sequence ID" value="PRP90117.1"/>
    <property type="molecule type" value="Genomic_DNA"/>
</dbReference>
<evidence type="ECO:0000256" key="1">
    <source>
        <dbReference type="SAM" id="MobiDB-lite"/>
    </source>
</evidence>
<evidence type="ECO:0000259" key="2">
    <source>
        <dbReference type="Pfam" id="PF05598"/>
    </source>
</evidence>
<dbReference type="AlphaFoldDB" id="A0A2S9XB84"/>
<keyword evidence="4" id="KW-1185">Reference proteome</keyword>
<feature type="region of interest" description="Disordered" evidence="1">
    <location>
        <begin position="275"/>
        <end position="295"/>
    </location>
</feature>